<keyword evidence="1" id="KW-0175">Coiled coil</keyword>
<feature type="transmembrane region" description="Helical" evidence="2">
    <location>
        <begin position="260"/>
        <end position="279"/>
    </location>
</feature>
<feature type="coiled-coil region" evidence="1">
    <location>
        <begin position="128"/>
        <end position="162"/>
    </location>
</feature>
<name>A0ABS2GS14_9BURK</name>
<keyword evidence="2" id="KW-1133">Transmembrane helix</keyword>
<evidence type="ECO:0000256" key="2">
    <source>
        <dbReference type="SAM" id="Phobius"/>
    </source>
</evidence>
<evidence type="ECO:0000313" key="4">
    <source>
        <dbReference type="Proteomes" id="UP000777002"/>
    </source>
</evidence>
<comment type="caution">
    <text evidence="3">The sequence shown here is derived from an EMBL/GenBank/DDBJ whole genome shotgun (WGS) entry which is preliminary data.</text>
</comment>
<dbReference type="EMBL" id="JACJKX010000007">
    <property type="protein sequence ID" value="MBM6928600.1"/>
    <property type="molecule type" value="Genomic_DNA"/>
</dbReference>
<keyword evidence="4" id="KW-1185">Reference proteome</keyword>
<keyword evidence="2" id="KW-0472">Membrane</keyword>
<evidence type="ECO:0000313" key="3">
    <source>
        <dbReference type="EMBL" id="MBM6928600.1"/>
    </source>
</evidence>
<sequence>METNEIEVRSLDVLQEAITETSKQIENIFKSEVRSISVLSQHAPLFYWRDLITDLDSLSNYIREYEFEETEEFEKEIKKYAEALNHWAKKSVRFLYDTNYWNSTVTSFYITLNKIHWLLDESRIGIPSKRLQKDSKAESNRIEALKLRLNGMENEVGDLDKSVKRILEADSAAQELPETLSSLKKANTDITTLHESSTEKEKVISEIFRESENHREYIKETEGQIEEILRKCDSALAASMTTGLAGSFGKRKTELQTIGWIWTGILILSLSVAVGASYWRADQLYELMKDGLFSDPYVISVNLLISITLIGAPIWLAWLATKQVGYYFRLGEDYGFKAAVSASYEGFRREAEQQDPELQKRILASTIDRYDEAPLRFVDGRVSGSPIHELIQSAEFRDALKRVPDFGKEVIGMAKDKLKQSEEIVETAKDVAESAAKKD</sequence>
<protein>
    <submittedName>
        <fullName evidence="3">Uncharacterized protein</fullName>
    </submittedName>
</protein>
<evidence type="ECO:0000256" key="1">
    <source>
        <dbReference type="SAM" id="Coils"/>
    </source>
</evidence>
<dbReference type="Proteomes" id="UP000777002">
    <property type="component" value="Unassembled WGS sequence"/>
</dbReference>
<keyword evidence="2" id="KW-0812">Transmembrane</keyword>
<reference evidence="3 4" key="1">
    <citation type="journal article" date="2021" name="Sci. Rep.">
        <title>The distribution of antibiotic resistance genes in chicken gut microbiota commensals.</title>
        <authorList>
            <person name="Juricova H."/>
            <person name="Matiasovicova J."/>
            <person name="Kubasova T."/>
            <person name="Cejkova D."/>
            <person name="Rychlik I."/>
        </authorList>
    </citation>
    <scope>NUCLEOTIDE SEQUENCE [LARGE SCALE GENOMIC DNA]</scope>
    <source>
        <strain evidence="3 4">An562</strain>
    </source>
</reference>
<proteinExistence type="predicted"/>
<organism evidence="3 4">
    <name type="scientific">Parasutterella secunda</name>
    <dbReference type="NCBI Taxonomy" id="626947"/>
    <lineage>
        <taxon>Bacteria</taxon>
        <taxon>Pseudomonadati</taxon>
        <taxon>Pseudomonadota</taxon>
        <taxon>Betaproteobacteria</taxon>
        <taxon>Burkholderiales</taxon>
        <taxon>Sutterellaceae</taxon>
        <taxon>Parasutterella</taxon>
    </lineage>
</organism>
<dbReference type="RefSeq" id="WP_205050187.1">
    <property type="nucleotide sequence ID" value="NZ_JACJKX010000007.1"/>
</dbReference>
<accession>A0ABS2GS14</accession>
<feature type="transmembrane region" description="Helical" evidence="2">
    <location>
        <begin position="299"/>
        <end position="320"/>
    </location>
</feature>
<gene>
    <name evidence="3" type="ORF">H5985_04865</name>
</gene>